<keyword evidence="2" id="KW-1185">Reference proteome</keyword>
<gene>
    <name evidence="1" type="ORF">MCOR_31016</name>
</gene>
<protein>
    <submittedName>
        <fullName evidence="1">Uncharacterized protein</fullName>
    </submittedName>
</protein>
<accession>A0A6J8CNN9</accession>
<dbReference type="EMBL" id="CACVKT020005618">
    <property type="protein sequence ID" value="CAC5396460.1"/>
    <property type="molecule type" value="Genomic_DNA"/>
</dbReference>
<evidence type="ECO:0000313" key="2">
    <source>
        <dbReference type="Proteomes" id="UP000507470"/>
    </source>
</evidence>
<name>A0A6J8CNN9_MYTCO</name>
<evidence type="ECO:0000313" key="1">
    <source>
        <dbReference type="EMBL" id="CAC5396460.1"/>
    </source>
</evidence>
<sequence>MGDVIALAPLNEHMFLARIAYREDELDNGTLILQILPQQYLISGRYVCTVCNGIPDINGRNSQTGFISHNYEGPPIFVQENKNIKFIELFKPTAMTFMICSNPVVEEIWIEAVALCFMKNETVLDFRISETKLLYSDFGNKGFIKGNKITFEFKTISSEYEKYKIWTKNRRGEDSFDFNIQAVGLISDAADNTRQLVTDQERPMLPTRIKSSPQNESNLSTISNRPTVNVSTSAIASNQDTEVNATRCSYNAETEISDKNENQYEISIDNNEETHKYCVVTNKCAEIDTSRPTSVTDEETSNISCRSSTSTENEIICN</sequence>
<proteinExistence type="predicted"/>
<dbReference type="Proteomes" id="UP000507470">
    <property type="component" value="Unassembled WGS sequence"/>
</dbReference>
<reference evidence="1 2" key="1">
    <citation type="submission" date="2020-06" db="EMBL/GenBank/DDBJ databases">
        <authorList>
            <person name="Li R."/>
            <person name="Bekaert M."/>
        </authorList>
    </citation>
    <scope>NUCLEOTIDE SEQUENCE [LARGE SCALE GENOMIC DNA]</scope>
    <source>
        <strain evidence="2">wild</strain>
    </source>
</reference>
<dbReference type="AlphaFoldDB" id="A0A6J8CNN9"/>
<organism evidence="1 2">
    <name type="scientific">Mytilus coruscus</name>
    <name type="common">Sea mussel</name>
    <dbReference type="NCBI Taxonomy" id="42192"/>
    <lineage>
        <taxon>Eukaryota</taxon>
        <taxon>Metazoa</taxon>
        <taxon>Spiralia</taxon>
        <taxon>Lophotrochozoa</taxon>
        <taxon>Mollusca</taxon>
        <taxon>Bivalvia</taxon>
        <taxon>Autobranchia</taxon>
        <taxon>Pteriomorphia</taxon>
        <taxon>Mytilida</taxon>
        <taxon>Mytiloidea</taxon>
        <taxon>Mytilidae</taxon>
        <taxon>Mytilinae</taxon>
        <taxon>Mytilus</taxon>
    </lineage>
</organism>